<sequence>MPHTLPPVFLSWFTRAQREWLDQFIGEYIDSIKTNSSVPFTMTIIDQFLTLYPIRRTRSLNALTHDVKRNTIRIRIRAYLSFSIIDTAHLVPINNSYHLLEMTKSSLQSYKEGVCSLD</sequence>
<dbReference type="OrthoDB" id="2979586at2759"/>
<dbReference type="AlphaFoldDB" id="A0A9W8JBM9"/>
<gene>
    <name evidence="1" type="ORF">H1R20_g6063</name>
</gene>
<evidence type="ECO:0000313" key="2">
    <source>
        <dbReference type="Proteomes" id="UP001140091"/>
    </source>
</evidence>
<reference evidence="1" key="1">
    <citation type="submission" date="2022-06" db="EMBL/GenBank/DDBJ databases">
        <title>Genome Sequence of Candolleomyces eurysporus.</title>
        <authorList>
            <person name="Buettner E."/>
        </authorList>
    </citation>
    <scope>NUCLEOTIDE SEQUENCE</scope>
    <source>
        <strain evidence="1">VTCC 930004</strain>
    </source>
</reference>
<proteinExistence type="predicted"/>
<dbReference type="EMBL" id="JANBPK010000812">
    <property type="protein sequence ID" value="KAJ2931069.1"/>
    <property type="molecule type" value="Genomic_DNA"/>
</dbReference>
<keyword evidence="2" id="KW-1185">Reference proteome</keyword>
<evidence type="ECO:0000313" key="1">
    <source>
        <dbReference type="EMBL" id="KAJ2931069.1"/>
    </source>
</evidence>
<protein>
    <submittedName>
        <fullName evidence="1">Uncharacterized protein</fullName>
    </submittedName>
</protein>
<organism evidence="1 2">
    <name type="scientific">Candolleomyces eurysporus</name>
    <dbReference type="NCBI Taxonomy" id="2828524"/>
    <lineage>
        <taxon>Eukaryota</taxon>
        <taxon>Fungi</taxon>
        <taxon>Dikarya</taxon>
        <taxon>Basidiomycota</taxon>
        <taxon>Agaricomycotina</taxon>
        <taxon>Agaricomycetes</taxon>
        <taxon>Agaricomycetidae</taxon>
        <taxon>Agaricales</taxon>
        <taxon>Agaricineae</taxon>
        <taxon>Psathyrellaceae</taxon>
        <taxon>Candolleomyces</taxon>
    </lineage>
</organism>
<feature type="non-terminal residue" evidence="1">
    <location>
        <position position="118"/>
    </location>
</feature>
<comment type="caution">
    <text evidence="1">The sequence shown here is derived from an EMBL/GenBank/DDBJ whole genome shotgun (WGS) entry which is preliminary data.</text>
</comment>
<name>A0A9W8JBM9_9AGAR</name>
<accession>A0A9W8JBM9</accession>
<dbReference type="Proteomes" id="UP001140091">
    <property type="component" value="Unassembled WGS sequence"/>
</dbReference>